<protein>
    <submittedName>
        <fullName evidence="3">GNAT family N-acetyltransferase</fullName>
    </submittedName>
</protein>
<keyword evidence="3" id="KW-0808">Transferase</keyword>
<feature type="domain" description="N-acetyltransferase" evidence="2">
    <location>
        <begin position="70"/>
        <end position="219"/>
    </location>
</feature>
<dbReference type="CDD" id="cd04301">
    <property type="entry name" value="NAT_SF"/>
    <property type="match status" value="1"/>
</dbReference>
<keyword evidence="4" id="KW-1185">Reference proteome</keyword>
<dbReference type="AlphaFoldDB" id="A0A7J5BR81"/>
<dbReference type="InterPro" id="IPR016181">
    <property type="entry name" value="Acyl_CoA_acyltransferase"/>
</dbReference>
<evidence type="ECO:0000256" key="1">
    <source>
        <dbReference type="SAM" id="MobiDB-lite"/>
    </source>
</evidence>
<evidence type="ECO:0000313" key="4">
    <source>
        <dbReference type="Proteomes" id="UP000467240"/>
    </source>
</evidence>
<accession>A0A7J5BR81</accession>
<dbReference type="GO" id="GO:0016747">
    <property type="term" value="F:acyltransferase activity, transferring groups other than amino-acyl groups"/>
    <property type="evidence" value="ECO:0007669"/>
    <property type="project" value="InterPro"/>
</dbReference>
<proteinExistence type="predicted"/>
<organism evidence="3 4">
    <name type="scientific">Pseudoclavibacter chungangensis</name>
    <dbReference type="NCBI Taxonomy" id="587635"/>
    <lineage>
        <taxon>Bacteria</taxon>
        <taxon>Bacillati</taxon>
        <taxon>Actinomycetota</taxon>
        <taxon>Actinomycetes</taxon>
        <taxon>Micrococcales</taxon>
        <taxon>Microbacteriaceae</taxon>
        <taxon>Pseudoclavibacter</taxon>
    </lineage>
</organism>
<dbReference type="Gene3D" id="3.40.630.30">
    <property type="match status" value="1"/>
</dbReference>
<feature type="region of interest" description="Disordered" evidence="1">
    <location>
        <begin position="1"/>
        <end position="59"/>
    </location>
</feature>
<reference evidence="3 4" key="1">
    <citation type="submission" date="2019-09" db="EMBL/GenBank/DDBJ databases">
        <title>Phylogeny of genus Pseudoclavibacter and closely related genus.</title>
        <authorList>
            <person name="Li Y."/>
        </authorList>
    </citation>
    <scope>NUCLEOTIDE SEQUENCE [LARGE SCALE GENOMIC DNA]</scope>
    <source>
        <strain evidence="3 4">DSM 23821</strain>
    </source>
</reference>
<dbReference type="Pfam" id="PF00583">
    <property type="entry name" value="Acetyltransf_1"/>
    <property type="match status" value="1"/>
</dbReference>
<name>A0A7J5BR81_9MICO</name>
<dbReference type="InterPro" id="IPR000182">
    <property type="entry name" value="GNAT_dom"/>
</dbReference>
<sequence length="219" mass="23649">MARTASARSLWVTGASPGAPPERRGMVGDPIPGRIPPSTSQSENRGMPDTPPAPNARRARGVRRFRATAAQVRPVVSRDFFAWHDVFGASLEEHGIELTEHHALQVWQWIDERPARLEALVAEAEGAINGFVLFHEAVQPKSGDTVFVVDDLYVVRSARRNGVAGELIGAVDALANERGASGLRVEAGDDEEIAEVLQDRQVAPRRAVVHTLVTSTNGA</sequence>
<dbReference type="SUPFAM" id="SSF55729">
    <property type="entry name" value="Acyl-CoA N-acyltransferases (Nat)"/>
    <property type="match status" value="1"/>
</dbReference>
<comment type="caution">
    <text evidence="3">The sequence shown here is derived from an EMBL/GenBank/DDBJ whole genome shotgun (WGS) entry which is preliminary data.</text>
</comment>
<gene>
    <name evidence="3" type="ORF">F8O01_09165</name>
</gene>
<evidence type="ECO:0000313" key="3">
    <source>
        <dbReference type="EMBL" id="KAB1656818.1"/>
    </source>
</evidence>
<evidence type="ECO:0000259" key="2">
    <source>
        <dbReference type="PROSITE" id="PS51186"/>
    </source>
</evidence>
<dbReference type="PROSITE" id="PS51186">
    <property type="entry name" value="GNAT"/>
    <property type="match status" value="1"/>
</dbReference>
<dbReference type="EMBL" id="WBJZ01000010">
    <property type="protein sequence ID" value="KAB1656818.1"/>
    <property type="molecule type" value="Genomic_DNA"/>
</dbReference>
<dbReference type="Proteomes" id="UP000467240">
    <property type="component" value="Unassembled WGS sequence"/>
</dbReference>
<dbReference type="OrthoDB" id="9805924at2"/>